<dbReference type="Gene3D" id="3.40.50.300">
    <property type="entry name" value="P-loop containing nucleotide triphosphate hydrolases"/>
    <property type="match status" value="1"/>
</dbReference>
<comment type="caution">
    <text evidence="4">The sequence shown here is derived from an EMBL/GenBank/DDBJ whole genome shotgun (WGS) entry which is preliminary data.</text>
</comment>
<dbReference type="RefSeq" id="WP_107043404.1">
    <property type="nucleotide sequence ID" value="NZ_NWTX01000001.1"/>
</dbReference>
<feature type="domain" description="DUF2326" evidence="2">
    <location>
        <begin position="430"/>
        <end position="542"/>
    </location>
</feature>
<dbReference type="InterPro" id="IPR027417">
    <property type="entry name" value="P-loop_NTPase"/>
</dbReference>
<reference evidence="4 5" key="2">
    <citation type="submission" date="2018-03" db="EMBL/GenBank/DDBJ databases">
        <title>The comparative genomics of Bifidobacterium callitrichos reflects dietary carbohydrate utilization within the common marmoset gut.</title>
        <authorList>
            <person name="Rani A."/>
        </authorList>
    </citation>
    <scope>NUCLEOTIDE SEQUENCE [LARGE SCALE GENOMIC DNA]</scope>
    <source>
        <strain evidence="4 5">UMA51805</strain>
    </source>
</reference>
<dbReference type="InterPro" id="IPR018760">
    <property type="entry name" value="DUF2326"/>
</dbReference>
<dbReference type="InterPro" id="IPR038729">
    <property type="entry name" value="Rad50/SbcC_AAA"/>
</dbReference>
<evidence type="ECO:0000313" key="4">
    <source>
        <dbReference type="EMBL" id="PST47518.1"/>
    </source>
</evidence>
<dbReference type="Pfam" id="PF10088">
    <property type="entry name" value="DUF2326"/>
    <property type="match status" value="1"/>
</dbReference>
<name>A0A2T3GDG3_9BIFI</name>
<evidence type="ECO:0000313" key="5">
    <source>
        <dbReference type="Proteomes" id="UP000240228"/>
    </source>
</evidence>
<dbReference type="GO" id="GO:0016887">
    <property type="term" value="F:ATP hydrolysis activity"/>
    <property type="evidence" value="ECO:0007669"/>
    <property type="project" value="InterPro"/>
</dbReference>
<sequence length="560" mass="62971">MLKEIYSSRFAAHVGVDRHIQFHDGLNVVLGGEQAENSIGKSTLLMIVDYAFGGKTFGKSDAVKDYAVGDHEIFFAHEFASGTRYFSRDTAQPNLVREYSDGMYSLLTGSMTAEDFCRTLKEESGFQDPDLTWREAAATFARVSMSHEIDYAKPLNASMHTPDAQAVRTLEKMFGVFQPIKQLETAVSDARKRYDVMHGAAKLGLSDYISLRSKRDRRNAQAQLEAAERELNDLKLAADQKLFEEGIAASERNNELKAEINELLQKRDLLTAKIGIIDRGKITRHDVDVRQIEALLRFFPNADIGRIEEIEAFHHKLTEILSDELSAQKEQYRLMIGSIDNQINHLRTELADMGQTGTLSTEEWDKAGELNGTIHRLQAQIGSWDKTETLKEAMQEASAELQIQRPKLIGRMTGTINTALKQLNDAVDTGNNPPELRISETRNGKQSYTFGTERDTGAGTRAKDVVLLDLAILERTDLPMLIHDSTLLKNIGDEPIESIMEMYAKTDAMGKQVFIAFDKRGSYSEKTRQIIDDHTVVSLNADGRALYGRRWNRIEEQGES</sequence>
<gene>
    <name evidence="4" type="ORF">CPA40_01540</name>
</gene>
<evidence type="ECO:0000259" key="2">
    <source>
        <dbReference type="Pfam" id="PF10088"/>
    </source>
</evidence>
<protein>
    <recommendedName>
        <fullName evidence="6">DUF2326 domain-containing protein</fullName>
    </recommendedName>
</protein>
<reference evidence="5" key="1">
    <citation type="submission" date="2017-09" db="EMBL/GenBank/DDBJ databases">
        <authorList>
            <person name="Sela D.A."/>
            <person name="Albert K."/>
        </authorList>
    </citation>
    <scope>NUCLEOTIDE SEQUENCE [LARGE SCALE GENOMIC DNA]</scope>
    <source>
        <strain evidence="5">UMA51805</strain>
    </source>
</reference>
<evidence type="ECO:0008006" key="6">
    <source>
        <dbReference type="Google" id="ProtNLM"/>
    </source>
</evidence>
<keyword evidence="1" id="KW-0175">Coiled coil</keyword>
<dbReference type="GO" id="GO:0006302">
    <property type="term" value="P:double-strand break repair"/>
    <property type="evidence" value="ECO:0007669"/>
    <property type="project" value="InterPro"/>
</dbReference>
<evidence type="ECO:0000256" key="1">
    <source>
        <dbReference type="SAM" id="Coils"/>
    </source>
</evidence>
<keyword evidence="5" id="KW-1185">Reference proteome</keyword>
<evidence type="ECO:0000259" key="3">
    <source>
        <dbReference type="Pfam" id="PF13476"/>
    </source>
</evidence>
<dbReference type="Proteomes" id="UP000240228">
    <property type="component" value="Unassembled WGS sequence"/>
</dbReference>
<feature type="domain" description="Rad50/SbcC-type AAA" evidence="3">
    <location>
        <begin position="16"/>
        <end position="266"/>
    </location>
</feature>
<organism evidence="4 5">
    <name type="scientific">Bifidobacterium callitrichos</name>
    <dbReference type="NCBI Taxonomy" id="762209"/>
    <lineage>
        <taxon>Bacteria</taxon>
        <taxon>Bacillati</taxon>
        <taxon>Actinomycetota</taxon>
        <taxon>Actinomycetes</taxon>
        <taxon>Bifidobacteriales</taxon>
        <taxon>Bifidobacteriaceae</taxon>
        <taxon>Bifidobacterium</taxon>
    </lineage>
</organism>
<proteinExistence type="predicted"/>
<dbReference type="Pfam" id="PF13476">
    <property type="entry name" value="AAA_23"/>
    <property type="match status" value="1"/>
</dbReference>
<dbReference type="EMBL" id="NWTX01000001">
    <property type="protein sequence ID" value="PST47518.1"/>
    <property type="molecule type" value="Genomic_DNA"/>
</dbReference>
<feature type="coiled-coil region" evidence="1">
    <location>
        <begin position="210"/>
        <end position="273"/>
    </location>
</feature>
<dbReference type="AlphaFoldDB" id="A0A2T3GDG3"/>
<accession>A0A2T3GDG3</accession>